<dbReference type="InterPro" id="IPR023827">
    <property type="entry name" value="Peptidase_S8_Asp-AS"/>
</dbReference>
<feature type="domain" description="Peptidase C-terminal archaeal/bacterial" evidence="8">
    <location>
        <begin position="219"/>
        <end position="289"/>
    </location>
</feature>
<dbReference type="InterPro" id="IPR000209">
    <property type="entry name" value="Peptidase_S8/S53_dom"/>
</dbReference>
<dbReference type="PRINTS" id="PR00723">
    <property type="entry name" value="SUBTILISIN"/>
</dbReference>
<dbReference type="PANTHER" id="PTHR43806:SF11">
    <property type="entry name" value="CEREVISIN-RELATED"/>
    <property type="match status" value="1"/>
</dbReference>
<gene>
    <name evidence="9" type="ORF">J0895_21170</name>
</gene>
<proteinExistence type="inferred from homology"/>
<dbReference type="PROSITE" id="PS00137">
    <property type="entry name" value="SUBTILASE_HIS"/>
    <property type="match status" value="1"/>
</dbReference>
<dbReference type="Gene3D" id="3.40.50.200">
    <property type="entry name" value="Peptidase S8/S53 domain"/>
    <property type="match status" value="1"/>
</dbReference>
<evidence type="ECO:0000256" key="2">
    <source>
        <dbReference type="ARBA" id="ARBA00022670"/>
    </source>
</evidence>
<feature type="domain" description="Peptidase S8/S53" evidence="7">
    <location>
        <begin position="638"/>
        <end position="915"/>
    </location>
</feature>
<feature type="active site" description="Charge relay system" evidence="5">
    <location>
        <position position="647"/>
    </location>
</feature>
<organism evidence="9 10">
    <name type="scientific">Phormidium pseudopriestleyi FRX01</name>
    <dbReference type="NCBI Taxonomy" id="1759528"/>
    <lineage>
        <taxon>Bacteria</taxon>
        <taxon>Bacillati</taxon>
        <taxon>Cyanobacteriota</taxon>
        <taxon>Cyanophyceae</taxon>
        <taxon>Oscillatoriophycideae</taxon>
        <taxon>Oscillatoriales</taxon>
        <taxon>Oscillatoriaceae</taxon>
        <taxon>Phormidium</taxon>
    </lineage>
</organism>
<dbReference type="InterPro" id="IPR050131">
    <property type="entry name" value="Peptidase_S8_subtilisin-like"/>
</dbReference>
<feature type="active site" description="Charge relay system" evidence="5">
    <location>
        <position position="881"/>
    </location>
</feature>
<dbReference type="Pfam" id="PF00082">
    <property type="entry name" value="Peptidase_S8"/>
    <property type="match status" value="1"/>
</dbReference>
<dbReference type="PROSITE" id="PS00018">
    <property type="entry name" value="EF_HAND_1"/>
    <property type="match status" value="3"/>
</dbReference>
<dbReference type="PROSITE" id="PS00136">
    <property type="entry name" value="SUBTILASE_ASP"/>
    <property type="match status" value="1"/>
</dbReference>
<dbReference type="EMBL" id="JAFLQW010000556">
    <property type="protein sequence ID" value="MBO0351546.1"/>
    <property type="molecule type" value="Genomic_DNA"/>
</dbReference>
<dbReference type="Gene3D" id="2.60.120.380">
    <property type="match status" value="3"/>
</dbReference>
<evidence type="ECO:0000259" key="7">
    <source>
        <dbReference type="Pfam" id="PF00082"/>
    </source>
</evidence>
<dbReference type="InterPro" id="IPR036852">
    <property type="entry name" value="Peptidase_S8/S53_dom_sf"/>
</dbReference>
<reference evidence="9 10" key="1">
    <citation type="submission" date="2021-03" db="EMBL/GenBank/DDBJ databases">
        <title>Metabolic Capacity of the Antarctic Cyanobacterium Phormidium pseudopriestleyi that Sustains Oxygenic Photosynthesis in the Presence of Hydrogen Sulfide.</title>
        <authorList>
            <person name="Lumian J.E."/>
            <person name="Jungblut A.D."/>
            <person name="Dillon M.L."/>
            <person name="Hawes I."/>
            <person name="Doran P.T."/>
            <person name="Mackey T.J."/>
            <person name="Dick G.J."/>
            <person name="Grettenberger C.L."/>
            <person name="Sumner D.Y."/>
        </authorList>
    </citation>
    <scope>NUCLEOTIDE SEQUENCE [LARGE SCALE GENOMIC DNA]</scope>
    <source>
        <strain evidence="9 10">FRX01</strain>
    </source>
</reference>
<comment type="similarity">
    <text evidence="1 5 6">Belongs to the peptidase S8 family.</text>
</comment>
<evidence type="ECO:0000256" key="6">
    <source>
        <dbReference type="RuleBase" id="RU003355"/>
    </source>
</evidence>
<dbReference type="PROSITE" id="PS00138">
    <property type="entry name" value="SUBTILASE_SER"/>
    <property type="match status" value="1"/>
</dbReference>
<keyword evidence="4 5" id="KW-0720">Serine protease</keyword>
<keyword evidence="3 5" id="KW-0378">Hydrolase</keyword>
<dbReference type="RefSeq" id="WP_207089983.1">
    <property type="nucleotide sequence ID" value="NZ_JAFLQW010000556.1"/>
</dbReference>
<evidence type="ECO:0000256" key="5">
    <source>
        <dbReference type="PROSITE-ProRule" id="PRU01240"/>
    </source>
</evidence>
<dbReference type="InterPro" id="IPR007280">
    <property type="entry name" value="Peptidase_C_arc/bac"/>
</dbReference>
<accession>A0ABS3FWS2</accession>
<dbReference type="PANTHER" id="PTHR43806">
    <property type="entry name" value="PEPTIDASE S8"/>
    <property type="match status" value="1"/>
</dbReference>
<comment type="caution">
    <text evidence="9">The sequence shown here is derived from an EMBL/GenBank/DDBJ whole genome shotgun (WGS) entry which is preliminary data.</text>
</comment>
<dbReference type="SUPFAM" id="SSF89260">
    <property type="entry name" value="Collagen-binding domain"/>
    <property type="match status" value="3"/>
</dbReference>
<dbReference type="Pfam" id="PF04151">
    <property type="entry name" value="PPC"/>
    <property type="match status" value="1"/>
</dbReference>
<dbReference type="InterPro" id="IPR034204">
    <property type="entry name" value="PfSUB1-like_cat_dom"/>
</dbReference>
<keyword evidence="2 5" id="KW-0645">Protease</keyword>
<dbReference type="PROSITE" id="PS51892">
    <property type="entry name" value="SUBTILASE"/>
    <property type="match status" value="1"/>
</dbReference>
<protein>
    <submittedName>
        <fullName evidence="9">S8 family serine peptidase</fullName>
    </submittedName>
</protein>
<dbReference type="InterPro" id="IPR018247">
    <property type="entry name" value="EF_Hand_1_Ca_BS"/>
</dbReference>
<evidence type="ECO:0000259" key="8">
    <source>
        <dbReference type="Pfam" id="PF04151"/>
    </source>
</evidence>
<dbReference type="InterPro" id="IPR023828">
    <property type="entry name" value="Peptidase_S8_Ser-AS"/>
</dbReference>
<feature type="active site" description="Charge relay system" evidence="5">
    <location>
        <position position="704"/>
    </location>
</feature>
<sequence length="924" mass="99444">MLNITHLYDEIYYLNQNQDIKEAVATGIFASGFEHFINFGKFEGRDPSLFFDTEYYLAQNPVLAQTVAAGTTSAIEHFVNFGQSEGRNPIFEFFTDFYLENYPDVSTAVASGLVTPYQHFIQAGLFEDREPGWGFNRAFYLENNPDVATVVNAGQMSSIQHYLTMGKAEGRIGNLTTENPPPPNLTPQSPTGEISAVTDLGLLESRSVDGMLSVLQRRQLYRFTLDSPSDVSLELSGVMGDADLYLGEDVNQNNQIDYGEIIASSTNDGTSSESLNRGLPAGTYFVEVYRYEDSPLYTLNLQATPRTDIPPDYVGNTLSEAFYLGDRTNAGFTFVNQVLESAGIPVPEQVGDFDPIDIYRVSLATPNQLRVTLDGLSADADVKIGSDRNQDGIISYDEVIARGVKPGTQAEDVYVPALVPGEYYILVEQYSGNTTYNLSVETKPVQFPLLEAVPVDPLNPLPQTVVGSLTATNQADTYRFSLTEPSDIQLNLQGLGAITDLHLIQDVNGNGIVDTGEILSMAPTLEDLLNSLVAVPFVPRDSEQITFLGLPAGEYFVSVNQGIFDTNYSLNLAATPASSNFNTLFGYGLVDAAAAVAQAIGEPGLAPVGDLISDTFLNNTRDLNLMNVPAVWNRGFTGEGVIVAVLDDGVDLQHPDLANNIWVNPTEIPNNGIDDDGNGFVDDVWGWDFADGNNDPNPDLYNAHGTHVAGTVAAQRNGVDILTGLWSTEMNGVAYNATIMPVRVLGDYQTLAEADVAIASGIRYAVENGAQVLQMSLGNYVGEPTFPLTEAALAFAREQGVVAVISAGNERERFGATRPSDPAFLANQNLAIAVGAVNQDNQLAPFSNPAGPNPLPLVVAPGVDVLSTDLYQDYNFRTGTSMAAPYVAGVVALMLSANPTLTPAQVEQILIETAQPEGITLAVA</sequence>
<evidence type="ECO:0000313" key="9">
    <source>
        <dbReference type="EMBL" id="MBO0351546.1"/>
    </source>
</evidence>
<dbReference type="SUPFAM" id="SSF52743">
    <property type="entry name" value="Subtilisin-like"/>
    <property type="match status" value="1"/>
</dbReference>
<evidence type="ECO:0000256" key="1">
    <source>
        <dbReference type="ARBA" id="ARBA00011073"/>
    </source>
</evidence>
<evidence type="ECO:0000256" key="3">
    <source>
        <dbReference type="ARBA" id="ARBA00022801"/>
    </source>
</evidence>
<name>A0ABS3FWS2_9CYAN</name>
<dbReference type="InterPro" id="IPR022398">
    <property type="entry name" value="Peptidase_S8_His-AS"/>
</dbReference>
<dbReference type="CDD" id="cd07473">
    <property type="entry name" value="Peptidases_S8_Subtilisin_like"/>
    <property type="match status" value="1"/>
</dbReference>
<evidence type="ECO:0000256" key="4">
    <source>
        <dbReference type="ARBA" id="ARBA00022825"/>
    </source>
</evidence>
<evidence type="ECO:0000313" key="10">
    <source>
        <dbReference type="Proteomes" id="UP000664844"/>
    </source>
</evidence>
<dbReference type="Proteomes" id="UP000664844">
    <property type="component" value="Unassembled WGS sequence"/>
</dbReference>
<keyword evidence="10" id="KW-1185">Reference proteome</keyword>
<dbReference type="InterPro" id="IPR015500">
    <property type="entry name" value="Peptidase_S8_subtilisin-rel"/>
</dbReference>